<dbReference type="InterPro" id="IPR005368">
    <property type="entry name" value="UPF0175"/>
</dbReference>
<dbReference type="EMBL" id="LAZR01017411">
    <property type="protein sequence ID" value="KKM00536.1"/>
    <property type="molecule type" value="Genomic_DNA"/>
</dbReference>
<evidence type="ECO:0000313" key="1">
    <source>
        <dbReference type="EMBL" id="KKL59832.1"/>
    </source>
</evidence>
<sequence length="84" mass="9906">ERIDRSSLIRKFLIAQIQEYRLKASGEKYRKGLVSLAEAATLAKVSIYKMMEYVEREKIQAPSLTNHEMEEDLKRSKKIFEEIK</sequence>
<proteinExistence type="predicted"/>
<gene>
    <name evidence="3" type="ORF">LCGC14_1475630</name>
    <name evidence="2" type="ORF">LCGC14_1803400</name>
    <name evidence="1" type="ORF">LCGC14_2211420</name>
</gene>
<evidence type="ECO:0000313" key="3">
    <source>
        <dbReference type="EMBL" id="KKM66998.1"/>
    </source>
</evidence>
<dbReference type="AlphaFoldDB" id="A0A0F9J3L5"/>
<dbReference type="EMBL" id="LAZR01010427">
    <property type="protein sequence ID" value="KKM66998.1"/>
    <property type="molecule type" value="Genomic_DNA"/>
</dbReference>
<reference evidence="2" key="1">
    <citation type="journal article" date="2015" name="Nature">
        <title>Complex archaea that bridge the gap between prokaryotes and eukaryotes.</title>
        <authorList>
            <person name="Spang A."/>
            <person name="Saw J.H."/>
            <person name="Jorgensen S.L."/>
            <person name="Zaremba-Niedzwiedzka K."/>
            <person name="Martijn J."/>
            <person name="Lind A.E."/>
            <person name="van Eijk R."/>
            <person name="Schleper C."/>
            <person name="Guy L."/>
            <person name="Ettema T.J."/>
        </authorList>
    </citation>
    <scope>NUCLEOTIDE SEQUENCE</scope>
</reference>
<accession>A0A0F9J3L5</accession>
<feature type="non-terminal residue" evidence="2">
    <location>
        <position position="1"/>
    </location>
</feature>
<evidence type="ECO:0000313" key="2">
    <source>
        <dbReference type="EMBL" id="KKM00536.1"/>
    </source>
</evidence>
<name>A0A0F9J3L5_9ZZZZ</name>
<dbReference type="Pfam" id="PF03683">
    <property type="entry name" value="UPF0175"/>
    <property type="match status" value="1"/>
</dbReference>
<protein>
    <submittedName>
        <fullName evidence="2">Uncharacterized protein</fullName>
    </submittedName>
</protein>
<dbReference type="EMBL" id="LAZR01029354">
    <property type="protein sequence ID" value="KKL59832.1"/>
    <property type="molecule type" value="Genomic_DNA"/>
</dbReference>
<organism evidence="2">
    <name type="scientific">marine sediment metagenome</name>
    <dbReference type="NCBI Taxonomy" id="412755"/>
    <lineage>
        <taxon>unclassified sequences</taxon>
        <taxon>metagenomes</taxon>
        <taxon>ecological metagenomes</taxon>
    </lineage>
</organism>
<comment type="caution">
    <text evidence="2">The sequence shown here is derived from an EMBL/GenBank/DDBJ whole genome shotgun (WGS) entry which is preliminary data.</text>
</comment>